<dbReference type="EMBL" id="CAJNJA010019398">
    <property type="protein sequence ID" value="CAE7444748.1"/>
    <property type="molecule type" value="Genomic_DNA"/>
</dbReference>
<gene>
    <name evidence="8" type="ORF">SNEC2469_LOCUS12240</name>
</gene>
<dbReference type="Proteomes" id="UP000601435">
    <property type="component" value="Unassembled WGS sequence"/>
</dbReference>
<evidence type="ECO:0000256" key="2">
    <source>
        <dbReference type="ARBA" id="ARBA00004496"/>
    </source>
</evidence>
<comment type="caution">
    <text evidence="8">The sequence shown here is derived from an EMBL/GenBank/DDBJ whole genome shotgun (WGS) entry which is preliminary data.</text>
</comment>
<dbReference type="Pfam" id="PF22544">
    <property type="entry name" value="HYDIN_VesB_CFA65-like_Ig"/>
    <property type="match status" value="1"/>
</dbReference>
<accession>A0A812RMM5</accession>
<feature type="region of interest" description="Disordered" evidence="6">
    <location>
        <begin position="879"/>
        <end position="909"/>
    </location>
</feature>
<dbReference type="InterPro" id="IPR013783">
    <property type="entry name" value="Ig-like_fold"/>
</dbReference>
<evidence type="ECO:0000259" key="7">
    <source>
        <dbReference type="Pfam" id="PF22544"/>
    </source>
</evidence>
<evidence type="ECO:0000256" key="6">
    <source>
        <dbReference type="SAM" id="MobiDB-lite"/>
    </source>
</evidence>
<evidence type="ECO:0000313" key="8">
    <source>
        <dbReference type="EMBL" id="CAE7444748.1"/>
    </source>
</evidence>
<evidence type="ECO:0000256" key="1">
    <source>
        <dbReference type="ARBA" id="ARBA00004138"/>
    </source>
</evidence>
<evidence type="ECO:0000256" key="3">
    <source>
        <dbReference type="ARBA" id="ARBA00022490"/>
    </source>
</evidence>
<reference evidence="8" key="1">
    <citation type="submission" date="2021-02" db="EMBL/GenBank/DDBJ databases">
        <authorList>
            <person name="Dougan E. K."/>
            <person name="Rhodes N."/>
            <person name="Thang M."/>
            <person name="Chan C."/>
        </authorList>
    </citation>
    <scope>NUCLEOTIDE SEQUENCE</scope>
</reference>
<protein>
    <recommendedName>
        <fullName evidence="7">HYDIN/VesB/CFA65-like Ig-like domain-containing protein</fullName>
    </recommendedName>
</protein>
<proteinExistence type="predicted"/>
<dbReference type="InterPro" id="IPR053879">
    <property type="entry name" value="HYDIN_VesB_CFA65-like_Ig"/>
</dbReference>
<dbReference type="AlphaFoldDB" id="A0A812RMM5"/>
<evidence type="ECO:0000256" key="4">
    <source>
        <dbReference type="ARBA" id="ARBA00023069"/>
    </source>
</evidence>
<keyword evidence="9" id="KW-1185">Reference proteome</keyword>
<dbReference type="OrthoDB" id="426379at2759"/>
<sequence>MASTVASSLDCEFLRTNNLLRIFAKLFQRADAAELASKREEPKKLQEMEKCKKEDCRPGEASGGSCSGIRFTSYNKKRILMMPDAGTADGADRGLRFAMLGGGVDDFSNSEKVIFTPGFHTRLQYFGYDPKVVMHLWTKGDSNEGAAVPPRTWACVDRPHSNLLDPRLAGSVFENGTRAAESSEPAPLHWMPAAKSRVTGDLISEVSAVAFRTENAEAVPMGTVTMTVNMTYAGEVLSKLRLSPNFYSIVADAGGQVVAMSQRARDVVFRDGFSEEELRNPSGEPACSAERRTGCWWAPPSPLSLKNATDPRFSGIDFESILATVFNASMKRENLCSMGVRTRTLHVPKGSDHLAVFCRLMANPEWAIFLLAPLEELQTAATFTVDKENITKDNVGKNEDHDGKDTVTLHNTGRVALPFQVTVSAGKGDNSSCMTVSPSNGTLAPNETAKLLLNFDLDTFGYGTSSGWIIVHPDTSDDRGACFRKSSWTRFSLTRPKPRGFLKEAIIRNGIPLSAALMLALAMVLYRVVSSLLNSYYGKLAKERSTIEKALSATQEVSFPMVLLQVPIFKELGKFVAFENTLQRSTWLHTIQEIDDFLQKALNKVIFMSHQWTAFAEPDHTGKQYEQMVMAVEEVMKKWKWQESSTYVWLDYSSIPQRHRPSQTAAINSLTVYAAKVSAFVVVAPPVKHKAGAAESGDLEDECNKDTYQCRAWCRAEQLSHLLAQAGDNMFLAESGQLTPLDEVWLQKSIQVFGEDSQLTCCRRKHEGMDMCDQERLVVPMLGLWAQLCRTVKAGGANENLRKIHKDLLTLEAGVPRIKRIFPETFMHETENGQEERTLFGNLVERLQDTLNQEQPASEKEKEKRNFKALATATAAAASLARRPDTLGVPASDEASGRRLSQVLSPPEA</sequence>
<name>A0A812RMM5_9DINO</name>
<evidence type="ECO:0000313" key="9">
    <source>
        <dbReference type="Proteomes" id="UP000601435"/>
    </source>
</evidence>
<keyword evidence="3" id="KW-0963">Cytoplasm</keyword>
<dbReference type="GO" id="GO:0005737">
    <property type="term" value="C:cytoplasm"/>
    <property type="evidence" value="ECO:0007669"/>
    <property type="project" value="UniProtKB-SubCell"/>
</dbReference>
<keyword evidence="4" id="KW-0969">Cilium</keyword>
<organism evidence="8 9">
    <name type="scientific">Symbiodinium necroappetens</name>
    <dbReference type="NCBI Taxonomy" id="1628268"/>
    <lineage>
        <taxon>Eukaryota</taxon>
        <taxon>Sar</taxon>
        <taxon>Alveolata</taxon>
        <taxon>Dinophyceae</taxon>
        <taxon>Suessiales</taxon>
        <taxon>Symbiodiniaceae</taxon>
        <taxon>Symbiodinium</taxon>
    </lineage>
</organism>
<evidence type="ECO:0000256" key="5">
    <source>
        <dbReference type="ARBA" id="ARBA00023273"/>
    </source>
</evidence>
<dbReference type="GO" id="GO:0005929">
    <property type="term" value="C:cilium"/>
    <property type="evidence" value="ECO:0007669"/>
    <property type="project" value="UniProtKB-SubCell"/>
</dbReference>
<dbReference type="Gene3D" id="2.60.40.10">
    <property type="entry name" value="Immunoglobulins"/>
    <property type="match status" value="1"/>
</dbReference>
<keyword evidence="5" id="KW-0966">Cell projection</keyword>
<comment type="subcellular location">
    <subcellularLocation>
        <location evidence="1">Cell projection</location>
        <location evidence="1">Cilium</location>
    </subcellularLocation>
    <subcellularLocation>
        <location evidence="2">Cytoplasm</location>
    </subcellularLocation>
</comment>
<feature type="domain" description="HYDIN/VesB/CFA65-like Ig-like" evidence="7">
    <location>
        <begin position="400"/>
        <end position="475"/>
    </location>
</feature>